<sequence length="53" mass="6123">MGLNDQTTEADDNTSEKSQTSRLPNALTKFDRFHSAMRIFSNIYRVESVFVPR</sequence>
<accession>A0A2Z5FZL6</accession>
<organism evidence="2 3">
    <name type="scientific">Acidisarcina polymorpha</name>
    <dbReference type="NCBI Taxonomy" id="2211140"/>
    <lineage>
        <taxon>Bacteria</taxon>
        <taxon>Pseudomonadati</taxon>
        <taxon>Acidobacteriota</taxon>
        <taxon>Terriglobia</taxon>
        <taxon>Terriglobales</taxon>
        <taxon>Acidobacteriaceae</taxon>
        <taxon>Acidisarcina</taxon>
    </lineage>
</organism>
<evidence type="ECO:0000256" key="1">
    <source>
        <dbReference type="SAM" id="MobiDB-lite"/>
    </source>
</evidence>
<dbReference type="Proteomes" id="UP000253606">
    <property type="component" value="Chromosome"/>
</dbReference>
<dbReference type="AlphaFoldDB" id="A0A2Z5FZL6"/>
<reference evidence="2 3" key="1">
    <citation type="journal article" date="2018" name="Front. Microbiol.">
        <title>Hydrolytic Capabilities as a Key to Environmental Success: Chitinolytic and Cellulolytic Acidobacteria From Acidic Sub-arctic Soils and Boreal Peatlands.</title>
        <authorList>
            <person name="Belova S.E."/>
            <person name="Ravin N.V."/>
            <person name="Pankratov T.A."/>
            <person name="Rakitin A.L."/>
            <person name="Ivanova A.A."/>
            <person name="Beletsky A.V."/>
            <person name="Mardanov A.V."/>
            <person name="Sinninghe Damste J.S."/>
            <person name="Dedysh S.N."/>
        </authorList>
    </citation>
    <scope>NUCLEOTIDE SEQUENCE [LARGE SCALE GENOMIC DNA]</scope>
    <source>
        <strain evidence="2 3">SBC82</strain>
    </source>
</reference>
<gene>
    <name evidence="2" type="ORF">ACPOL_2905</name>
</gene>
<dbReference type="EMBL" id="CP030840">
    <property type="protein sequence ID" value="AXC12209.1"/>
    <property type="molecule type" value="Genomic_DNA"/>
</dbReference>
<dbReference type="KEGG" id="abas:ACPOL_2905"/>
<feature type="region of interest" description="Disordered" evidence="1">
    <location>
        <begin position="1"/>
        <end position="25"/>
    </location>
</feature>
<name>A0A2Z5FZL6_9BACT</name>
<protein>
    <submittedName>
        <fullName evidence="2">Uncharacterized protein</fullName>
    </submittedName>
</protein>
<evidence type="ECO:0000313" key="2">
    <source>
        <dbReference type="EMBL" id="AXC12209.1"/>
    </source>
</evidence>
<evidence type="ECO:0000313" key="3">
    <source>
        <dbReference type="Proteomes" id="UP000253606"/>
    </source>
</evidence>
<proteinExistence type="predicted"/>
<keyword evidence="3" id="KW-1185">Reference proteome</keyword>